<proteinExistence type="predicted"/>
<evidence type="ECO:0000313" key="3">
    <source>
        <dbReference type="Proteomes" id="UP000185124"/>
    </source>
</evidence>
<gene>
    <name evidence="2" type="ORF">SAMN04489832_4311</name>
</gene>
<feature type="region of interest" description="Disordered" evidence="1">
    <location>
        <begin position="1"/>
        <end position="78"/>
    </location>
</feature>
<accession>A0A1N5ZRE8</accession>
<feature type="region of interest" description="Disordered" evidence="1">
    <location>
        <begin position="166"/>
        <end position="228"/>
    </location>
</feature>
<feature type="region of interest" description="Disordered" evidence="1">
    <location>
        <begin position="89"/>
        <end position="108"/>
    </location>
</feature>
<name>A0A1N5ZRE8_9ACTN</name>
<dbReference type="EMBL" id="FSQT01000002">
    <property type="protein sequence ID" value="SIN24250.1"/>
    <property type="molecule type" value="Genomic_DNA"/>
</dbReference>
<organism evidence="2 3">
    <name type="scientific">Micromonospora cremea</name>
    <dbReference type="NCBI Taxonomy" id="709881"/>
    <lineage>
        <taxon>Bacteria</taxon>
        <taxon>Bacillati</taxon>
        <taxon>Actinomycetota</taxon>
        <taxon>Actinomycetes</taxon>
        <taxon>Micromonosporales</taxon>
        <taxon>Micromonosporaceae</taxon>
        <taxon>Micromonospora</taxon>
    </lineage>
</organism>
<protein>
    <submittedName>
        <fullName evidence="2">Uncharacterized protein</fullName>
    </submittedName>
</protein>
<dbReference type="Proteomes" id="UP000185124">
    <property type="component" value="Unassembled WGS sequence"/>
</dbReference>
<dbReference type="RefSeq" id="WP_084757542.1">
    <property type="nucleotide sequence ID" value="NZ_FSQT01000002.1"/>
</dbReference>
<dbReference type="OrthoDB" id="4578793at2"/>
<evidence type="ECO:0000313" key="2">
    <source>
        <dbReference type="EMBL" id="SIN24250.1"/>
    </source>
</evidence>
<feature type="compositionally biased region" description="Low complexity" evidence="1">
    <location>
        <begin position="10"/>
        <end position="58"/>
    </location>
</feature>
<dbReference type="STRING" id="709881.SAMN04489832_4311"/>
<reference evidence="3" key="1">
    <citation type="submission" date="2016-12" db="EMBL/GenBank/DDBJ databases">
        <authorList>
            <person name="Varghese N."/>
            <person name="Submissions S."/>
        </authorList>
    </citation>
    <scope>NUCLEOTIDE SEQUENCE [LARGE SCALE GENOMIC DNA]</scope>
    <source>
        <strain evidence="3">DSM 45599</strain>
    </source>
</reference>
<dbReference type="AlphaFoldDB" id="A0A1N5ZRE8"/>
<keyword evidence="3" id="KW-1185">Reference proteome</keyword>
<evidence type="ECO:0000256" key="1">
    <source>
        <dbReference type="SAM" id="MobiDB-lite"/>
    </source>
</evidence>
<sequence>MTGNNPSRPPQGATGTAQQARQEASRVGQQATQAGGQVAHAAAEQGGQVAAEARQQARNLTGEATGQLREQARSQQQRAVDGLRDLGQGLNSMAERDGDSGLAGQAVRRAGDAAQRAAGWLDGREPGDVLDEVRTYARRNPGMFLAGAALAGLLVGRLTRGLTSAGGAGMPGGQAAEYGHPDGGGPEPYDRGFNAPYQPEQPYTGAARAQNISPAGRPEPDLPGGVAP</sequence>